<dbReference type="EC" id="2.1.3.-" evidence="3"/>
<dbReference type="CDD" id="cd02440">
    <property type="entry name" value="AdoMet_MTases"/>
    <property type="match status" value="1"/>
</dbReference>
<feature type="binding site" evidence="3">
    <location>
        <begin position="123"/>
        <end position="124"/>
    </location>
    <ligand>
        <name>S-adenosyl-L-methionine</name>
        <dbReference type="ChEBI" id="CHEBI:59789"/>
    </ligand>
</feature>
<comment type="similarity">
    <text evidence="3">Belongs to the class I-like SAM-binding methyltransferase superfamily. Cx-SAM synthase family.</text>
</comment>
<comment type="function">
    <text evidence="3">Catalyzes the conversion of S-adenosyl-L-methionine (SAM) to carboxy-S-adenosyl-L-methionine (Cx-SAM).</text>
</comment>
<dbReference type="HAMAP" id="MF_01589">
    <property type="entry name" value="Cx_SAM_synthase"/>
    <property type="match status" value="1"/>
</dbReference>
<feature type="binding site" evidence="3">
    <location>
        <position position="205"/>
    </location>
    <ligand>
        <name>S-adenosyl-L-methionine</name>
        <dbReference type="ChEBI" id="CHEBI:59789"/>
    </ligand>
</feature>
<organism evidence="5 6">
    <name type="scientific">Glaciecola petra</name>
    <dbReference type="NCBI Taxonomy" id="3075602"/>
    <lineage>
        <taxon>Bacteria</taxon>
        <taxon>Pseudomonadati</taxon>
        <taxon>Pseudomonadota</taxon>
        <taxon>Gammaproteobacteria</taxon>
        <taxon>Alteromonadales</taxon>
        <taxon>Alteromonadaceae</taxon>
        <taxon>Glaciecola</taxon>
    </lineage>
</organism>
<feature type="binding site" evidence="3">
    <location>
        <position position="45"/>
    </location>
    <ligand>
        <name>S-adenosyl-L-methionine</name>
        <dbReference type="ChEBI" id="CHEBI:59789"/>
    </ligand>
</feature>
<evidence type="ECO:0000313" key="6">
    <source>
        <dbReference type="Proteomes" id="UP001253545"/>
    </source>
</evidence>
<evidence type="ECO:0000313" key="5">
    <source>
        <dbReference type="EMBL" id="MDT0594310.1"/>
    </source>
</evidence>
<dbReference type="EMBL" id="JAVRHX010000001">
    <property type="protein sequence ID" value="MDT0594310.1"/>
    <property type="molecule type" value="Genomic_DNA"/>
</dbReference>
<dbReference type="NCBIfam" id="TIGR00740">
    <property type="entry name" value="carboxy-S-adenosyl-L-methionine synthase CmoA"/>
    <property type="match status" value="1"/>
</dbReference>
<keyword evidence="2 3" id="KW-0949">S-adenosyl-L-methionine</keyword>
<evidence type="ECO:0000256" key="3">
    <source>
        <dbReference type="HAMAP-Rule" id="MF_01589"/>
    </source>
</evidence>
<feature type="binding site" evidence="3">
    <location>
        <begin position="95"/>
        <end position="96"/>
    </location>
    <ligand>
        <name>S-adenosyl-L-methionine</name>
        <dbReference type="ChEBI" id="CHEBI:59789"/>
    </ligand>
</feature>
<accession>A0ABU2ZNY0</accession>
<keyword evidence="1 3" id="KW-0808">Transferase</keyword>
<feature type="binding site" evidence="3">
    <location>
        <position position="138"/>
    </location>
    <ligand>
        <name>S-adenosyl-L-methionine</name>
        <dbReference type="ChEBI" id="CHEBI:59789"/>
    </ligand>
</feature>
<dbReference type="Pfam" id="PF13649">
    <property type="entry name" value="Methyltransf_25"/>
    <property type="match status" value="1"/>
</dbReference>
<dbReference type="PIRSF" id="PIRSF006325">
    <property type="entry name" value="MeTrfase_bac"/>
    <property type="match status" value="1"/>
</dbReference>
<evidence type="ECO:0000259" key="4">
    <source>
        <dbReference type="Pfam" id="PF13649"/>
    </source>
</evidence>
<evidence type="ECO:0000256" key="1">
    <source>
        <dbReference type="ARBA" id="ARBA00022679"/>
    </source>
</evidence>
<dbReference type="SUPFAM" id="SSF53335">
    <property type="entry name" value="S-adenosyl-L-methionine-dependent methyltransferases"/>
    <property type="match status" value="1"/>
</dbReference>
<dbReference type="InterPro" id="IPR005271">
    <property type="entry name" value="CmoA"/>
</dbReference>
<gene>
    <name evidence="3 5" type="primary">cmoA</name>
    <name evidence="5" type="ORF">RM552_05605</name>
</gene>
<dbReference type="InterPro" id="IPR029063">
    <property type="entry name" value="SAM-dependent_MTases_sf"/>
</dbReference>
<dbReference type="Gene3D" id="3.40.50.150">
    <property type="entry name" value="Vaccinia Virus protein VP39"/>
    <property type="match status" value="1"/>
</dbReference>
<name>A0ABU2ZNY0_9ALTE</name>
<proteinExistence type="inferred from homology"/>
<sequence length="253" mass="28742">MKKSKDKFAPDTIYSEQLTDVEEFSFNKQVVDVFPDMINRSVPGYQTIIDGIGELAALFCPDNAQIYDLGCSIGEASLSIAKRLQQKKPNIEAIDNSQEMIERCEQHVKTFQYGQYINIHKDDITLSTLSSCHMVVINFTLQFLAKDTRQGLIEKIYQSLAPGGILILSEKLAYEEPTIDNTLVALHHKFKRDNGYSDLEISQKRSALEKVMQLDTADDHIERLKAAGFSYVCRWYQHFNFSSMVAIKAKNLG</sequence>
<dbReference type="PANTHER" id="PTHR43861">
    <property type="entry name" value="TRANS-ACONITATE 2-METHYLTRANSFERASE-RELATED"/>
    <property type="match status" value="1"/>
</dbReference>
<keyword evidence="6" id="KW-1185">Reference proteome</keyword>
<reference evidence="5 6" key="1">
    <citation type="submission" date="2023-09" db="EMBL/GenBank/DDBJ databases">
        <authorList>
            <person name="Rey-Velasco X."/>
        </authorList>
    </citation>
    <scope>NUCLEOTIDE SEQUENCE [LARGE SCALE GENOMIC DNA]</scope>
    <source>
        <strain evidence="5 6">P117</strain>
    </source>
</reference>
<dbReference type="RefSeq" id="WP_311367788.1">
    <property type="nucleotide sequence ID" value="NZ_JAVRHX010000001.1"/>
</dbReference>
<feature type="binding site" evidence="3">
    <location>
        <begin position="70"/>
        <end position="72"/>
    </location>
    <ligand>
        <name>S-adenosyl-L-methionine</name>
        <dbReference type="ChEBI" id="CHEBI:59789"/>
    </ligand>
</feature>
<feature type="domain" description="Methyltransferase" evidence="4">
    <location>
        <begin position="66"/>
        <end position="164"/>
    </location>
</feature>
<dbReference type="PANTHER" id="PTHR43861:SF2">
    <property type="entry name" value="CARBOXY-S-ADENOSYL-L-METHIONINE SYNTHASE"/>
    <property type="match status" value="1"/>
</dbReference>
<dbReference type="InterPro" id="IPR041698">
    <property type="entry name" value="Methyltransf_25"/>
</dbReference>
<protein>
    <recommendedName>
        <fullName evidence="3">Carboxy-S-adenosyl-L-methionine synthase</fullName>
        <shortName evidence="3">Cx-SAM synthase</shortName>
        <ecNumber evidence="3">2.1.3.-</ecNumber>
    </recommendedName>
</protein>
<dbReference type="Proteomes" id="UP001253545">
    <property type="component" value="Unassembled WGS sequence"/>
</dbReference>
<comment type="subunit">
    <text evidence="3">Homodimer.</text>
</comment>
<comment type="catalytic activity">
    <reaction evidence="3">
        <text>prephenate + S-adenosyl-L-methionine = carboxy-S-adenosyl-L-methionine + 3-phenylpyruvate + H2O</text>
        <dbReference type="Rhea" id="RHEA:51692"/>
        <dbReference type="ChEBI" id="CHEBI:15377"/>
        <dbReference type="ChEBI" id="CHEBI:18005"/>
        <dbReference type="ChEBI" id="CHEBI:29934"/>
        <dbReference type="ChEBI" id="CHEBI:59789"/>
        <dbReference type="ChEBI" id="CHEBI:134278"/>
    </reaction>
</comment>
<evidence type="ECO:0000256" key="2">
    <source>
        <dbReference type="ARBA" id="ARBA00022691"/>
    </source>
</evidence>
<comment type="caution">
    <text evidence="5">The sequence shown here is derived from an EMBL/GenBank/DDBJ whole genome shotgun (WGS) entry which is preliminary data.</text>
</comment>